<accession>A0A067SD33</accession>
<dbReference type="EMBL" id="KL142405">
    <property type="protein sequence ID" value="KDR68835.1"/>
    <property type="molecule type" value="Genomic_DNA"/>
</dbReference>
<evidence type="ECO:0000256" key="1">
    <source>
        <dbReference type="SAM" id="SignalP"/>
    </source>
</evidence>
<evidence type="ECO:0000313" key="2">
    <source>
        <dbReference type="EMBL" id="KDR68835.1"/>
    </source>
</evidence>
<protein>
    <submittedName>
        <fullName evidence="2">Uncharacterized protein</fullName>
    </submittedName>
</protein>
<proteinExistence type="predicted"/>
<feature type="signal peptide" evidence="1">
    <location>
        <begin position="1"/>
        <end position="23"/>
    </location>
</feature>
<keyword evidence="3" id="KW-1185">Reference proteome</keyword>
<name>A0A067SD33_GALM3</name>
<dbReference type="AlphaFoldDB" id="A0A067SD33"/>
<gene>
    <name evidence="2" type="ORF">GALMADRAFT_215437</name>
</gene>
<keyword evidence="1" id="KW-0732">Signal</keyword>
<dbReference type="Gene3D" id="2.60.20.10">
    <property type="entry name" value="Crystallins"/>
    <property type="match status" value="1"/>
</dbReference>
<reference evidence="3" key="1">
    <citation type="journal article" date="2014" name="Proc. Natl. Acad. Sci. U.S.A.">
        <title>Extensive sampling of basidiomycete genomes demonstrates inadequacy of the white-rot/brown-rot paradigm for wood decay fungi.</title>
        <authorList>
            <person name="Riley R."/>
            <person name="Salamov A.A."/>
            <person name="Brown D.W."/>
            <person name="Nagy L.G."/>
            <person name="Floudas D."/>
            <person name="Held B.W."/>
            <person name="Levasseur A."/>
            <person name="Lombard V."/>
            <person name="Morin E."/>
            <person name="Otillar R."/>
            <person name="Lindquist E.A."/>
            <person name="Sun H."/>
            <person name="LaButti K.M."/>
            <person name="Schmutz J."/>
            <person name="Jabbour D."/>
            <person name="Luo H."/>
            <person name="Baker S.E."/>
            <person name="Pisabarro A.G."/>
            <person name="Walton J.D."/>
            <person name="Blanchette R.A."/>
            <person name="Henrissat B."/>
            <person name="Martin F."/>
            <person name="Cullen D."/>
            <person name="Hibbett D.S."/>
            <person name="Grigoriev I.V."/>
        </authorList>
    </citation>
    <scope>NUCLEOTIDE SEQUENCE [LARGE SCALE GENOMIC DNA]</scope>
    <source>
        <strain evidence="3">CBS 339.88</strain>
    </source>
</reference>
<organism evidence="2 3">
    <name type="scientific">Galerina marginata (strain CBS 339.88)</name>
    <dbReference type="NCBI Taxonomy" id="685588"/>
    <lineage>
        <taxon>Eukaryota</taxon>
        <taxon>Fungi</taxon>
        <taxon>Dikarya</taxon>
        <taxon>Basidiomycota</taxon>
        <taxon>Agaricomycotina</taxon>
        <taxon>Agaricomycetes</taxon>
        <taxon>Agaricomycetidae</taxon>
        <taxon>Agaricales</taxon>
        <taxon>Agaricineae</taxon>
        <taxon>Strophariaceae</taxon>
        <taxon>Galerina</taxon>
    </lineage>
</organism>
<sequence length="176" mass="19346">MHFTKKFSRVLSSIAVAAYSAQAAVVARHELAELSVVFFDDVGLTGASFSPESLVQGVCNTLPGTWLDRAESVKIGPGFACTFFGFQGCAGSRTTLSGTVNSLPMPALYDNTESFLCFKQLLVVSFVRRCLFPPKASRIQRWESSQFAFRSAQERSLKTFQQLIEEIGQFRAPADL</sequence>
<dbReference type="Proteomes" id="UP000027222">
    <property type="component" value="Unassembled WGS sequence"/>
</dbReference>
<dbReference type="HOGENOM" id="CLU_130516_0_0_1"/>
<evidence type="ECO:0000313" key="3">
    <source>
        <dbReference type="Proteomes" id="UP000027222"/>
    </source>
</evidence>
<dbReference type="OrthoDB" id="2982805at2759"/>
<feature type="chain" id="PRO_5001645639" evidence="1">
    <location>
        <begin position="24"/>
        <end position="176"/>
    </location>
</feature>